<dbReference type="GO" id="GO:0022857">
    <property type="term" value="F:transmembrane transporter activity"/>
    <property type="evidence" value="ECO:0007669"/>
    <property type="project" value="InterPro"/>
</dbReference>
<accession>A0A939S4Y9</accession>
<dbReference type="GO" id="GO:0005886">
    <property type="term" value="C:plasma membrane"/>
    <property type="evidence" value="ECO:0007669"/>
    <property type="project" value="UniProtKB-SubCell"/>
</dbReference>
<keyword evidence="2 5" id="KW-0812">Transmembrane</keyword>
<evidence type="ECO:0000256" key="4">
    <source>
        <dbReference type="ARBA" id="ARBA00023136"/>
    </source>
</evidence>
<dbReference type="InterPro" id="IPR036259">
    <property type="entry name" value="MFS_trans_sf"/>
</dbReference>
<evidence type="ECO:0000313" key="8">
    <source>
        <dbReference type="Proteomes" id="UP000664382"/>
    </source>
</evidence>
<evidence type="ECO:0000259" key="6">
    <source>
        <dbReference type="PROSITE" id="PS50850"/>
    </source>
</evidence>
<protein>
    <submittedName>
        <fullName evidence="7">MFS transporter</fullName>
    </submittedName>
</protein>
<dbReference type="InterPro" id="IPR020846">
    <property type="entry name" value="MFS_dom"/>
</dbReference>
<dbReference type="Pfam" id="PF07690">
    <property type="entry name" value="MFS_1"/>
    <property type="match status" value="1"/>
</dbReference>
<comment type="subcellular location">
    <subcellularLocation>
        <location evidence="1">Cell membrane</location>
        <topology evidence="1">Multi-pass membrane protein</topology>
    </subcellularLocation>
</comment>
<evidence type="ECO:0000256" key="1">
    <source>
        <dbReference type="ARBA" id="ARBA00004651"/>
    </source>
</evidence>
<sequence length="379" mass="38552">MMVVGVLTLAVSARGSMQLGGLTSAMVGLGVACFGPLIGAAADRYGQRPTLLVLAAANSAALGLLAWVAYGGLPEWTLLLFAFLVGTTAPQTSPMSRTRLLGAIRSTVRTEDQPKTLSTALAFESAADEVVFVFGPVVVGLLATVFGGWAPVTGAAILSLVFVSAFALHRTSAPAVSASERLATLAPVRDLWRPELLLVVLGATAVGLFFGSTLTALTSFLRDRGIAEQAGLLYGVMGIGSAILAIGVAWLPPRFSLRTRWFVFSGVTAAGTVLLQFVSDVPGMAWTLALTGIGIGPLLVTVFSLAAARTPEGRSATVMSMVGTGIMVGQSSATAVTGLTAGEVGTAAAMALPLASAVLAVGAALVNLVAFPGLRSQHN</sequence>
<reference evidence="7" key="1">
    <citation type="submission" date="2021-03" db="EMBL/GenBank/DDBJ databases">
        <title>Leucobacter chromiisoli sp. nov., isolated from chromium-containing soil of chemical plant.</title>
        <authorList>
            <person name="Xu Z."/>
        </authorList>
    </citation>
    <scope>NUCLEOTIDE SEQUENCE</scope>
    <source>
        <strain evidence="7">S27</strain>
    </source>
</reference>
<evidence type="ECO:0000256" key="3">
    <source>
        <dbReference type="ARBA" id="ARBA00022989"/>
    </source>
</evidence>
<dbReference type="SUPFAM" id="SSF103473">
    <property type="entry name" value="MFS general substrate transporter"/>
    <property type="match status" value="1"/>
</dbReference>
<feature type="transmembrane region" description="Helical" evidence="5">
    <location>
        <begin position="232"/>
        <end position="252"/>
    </location>
</feature>
<evidence type="ECO:0000256" key="2">
    <source>
        <dbReference type="ARBA" id="ARBA00022692"/>
    </source>
</evidence>
<feature type="transmembrane region" description="Helical" evidence="5">
    <location>
        <begin position="318"/>
        <end position="341"/>
    </location>
</feature>
<name>A0A939S4Y9_9MICO</name>
<comment type="caution">
    <text evidence="7">The sequence shown here is derived from an EMBL/GenBank/DDBJ whole genome shotgun (WGS) entry which is preliminary data.</text>
</comment>
<feature type="transmembrane region" description="Helical" evidence="5">
    <location>
        <begin position="261"/>
        <end position="278"/>
    </location>
</feature>
<feature type="transmembrane region" description="Helical" evidence="5">
    <location>
        <begin position="51"/>
        <end position="70"/>
    </location>
</feature>
<dbReference type="EMBL" id="JAGDYM010000004">
    <property type="protein sequence ID" value="MBO1900774.1"/>
    <property type="molecule type" value="Genomic_DNA"/>
</dbReference>
<keyword evidence="8" id="KW-1185">Reference proteome</keyword>
<gene>
    <name evidence="7" type="ORF">J4H92_02290</name>
</gene>
<keyword evidence="4 5" id="KW-0472">Membrane</keyword>
<dbReference type="PROSITE" id="PS50850">
    <property type="entry name" value="MFS"/>
    <property type="match status" value="1"/>
</dbReference>
<dbReference type="AlphaFoldDB" id="A0A939S4Y9"/>
<dbReference type="PANTHER" id="PTHR23542:SF1">
    <property type="entry name" value="MAJOR FACILITATOR SUPERFAMILY (MFS) PROFILE DOMAIN-CONTAINING PROTEIN"/>
    <property type="match status" value="1"/>
</dbReference>
<evidence type="ECO:0000256" key="5">
    <source>
        <dbReference type="SAM" id="Phobius"/>
    </source>
</evidence>
<dbReference type="PANTHER" id="PTHR23542">
    <property type="match status" value="1"/>
</dbReference>
<dbReference type="InterPro" id="IPR011701">
    <property type="entry name" value="MFS"/>
</dbReference>
<dbReference type="Gene3D" id="1.20.1250.20">
    <property type="entry name" value="MFS general substrate transporter like domains"/>
    <property type="match status" value="1"/>
</dbReference>
<feature type="transmembrane region" description="Helical" evidence="5">
    <location>
        <begin position="284"/>
        <end position="306"/>
    </location>
</feature>
<keyword evidence="3 5" id="KW-1133">Transmembrane helix</keyword>
<evidence type="ECO:0000313" key="7">
    <source>
        <dbReference type="EMBL" id="MBO1900774.1"/>
    </source>
</evidence>
<feature type="transmembrane region" description="Helical" evidence="5">
    <location>
        <begin position="347"/>
        <end position="371"/>
    </location>
</feature>
<organism evidence="7 8">
    <name type="scientific">Leucobacter weissii</name>
    <dbReference type="NCBI Taxonomy" id="1983706"/>
    <lineage>
        <taxon>Bacteria</taxon>
        <taxon>Bacillati</taxon>
        <taxon>Actinomycetota</taxon>
        <taxon>Actinomycetes</taxon>
        <taxon>Micrococcales</taxon>
        <taxon>Microbacteriaceae</taxon>
        <taxon>Leucobacter</taxon>
    </lineage>
</organism>
<feature type="transmembrane region" description="Helical" evidence="5">
    <location>
        <begin position="25"/>
        <end position="42"/>
    </location>
</feature>
<dbReference type="Proteomes" id="UP000664382">
    <property type="component" value="Unassembled WGS sequence"/>
</dbReference>
<feature type="transmembrane region" description="Helical" evidence="5">
    <location>
        <begin position="196"/>
        <end position="220"/>
    </location>
</feature>
<feature type="domain" description="Major facilitator superfamily (MFS) profile" evidence="6">
    <location>
        <begin position="195"/>
        <end position="379"/>
    </location>
</feature>
<proteinExistence type="predicted"/>